<reference evidence="5 6" key="1">
    <citation type="journal article" date="2015" name="Genome Biol. Evol.">
        <title>Comparative Genomics of a Bacterivorous Green Alga Reveals Evolutionary Causalities and Consequences of Phago-Mixotrophic Mode of Nutrition.</title>
        <authorList>
            <person name="Burns J.A."/>
            <person name="Paasch A."/>
            <person name="Narechania A."/>
            <person name="Kim E."/>
        </authorList>
    </citation>
    <scope>NUCLEOTIDE SEQUENCE [LARGE SCALE GENOMIC DNA]</scope>
    <source>
        <strain evidence="5 6">PLY_AMNH</strain>
    </source>
</reference>
<dbReference type="InterPro" id="IPR027417">
    <property type="entry name" value="P-loop_NTPase"/>
</dbReference>
<organism evidence="5 6">
    <name type="scientific">Cymbomonas tetramitiformis</name>
    <dbReference type="NCBI Taxonomy" id="36881"/>
    <lineage>
        <taxon>Eukaryota</taxon>
        <taxon>Viridiplantae</taxon>
        <taxon>Chlorophyta</taxon>
        <taxon>Pyramimonadophyceae</taxon>
        <taxon>Pyramimonadales</taxon>
        <taxon>Pyramimonadaceae</taxon>
        <taxon>Cymbomonas</taxon>
    </lineage>
</organism>
<proteinExistence type="inferred from homology"/>
<keyword evidence="6" id="KW-1185">Reference proteome</keyword>
<dbReference type="PANTHER" id="PTHR11783">
    <property type="entry name" value="SULFOTRANSFERASE SULT"/>
    <property type="match status" value="1"/>
</dbReference>
<name>A0AAE0GYW9_9CHLO</name>
<dbReference type="Gene3D" id="3.40.50.300">
    <property type="entry name" value="P-loop containing nucleotide triphosphate hydrolases"/>
    <property type="match status" value="1"/>
</dbReference>
<dbReference type="EC" id="2.8.2.-" evidence="3"/>
<dbReference type="GO" id="GO:0008146">
    <property type="term" value="F:sulfotransferase activity"/>
    <property type="evidence" value="ECO:0007669"/>
    <property type="project" value="InterPro"/>
</dbReference>
<sequence>MDEWKVEVIASNGEHTLKVTSKADEKTCFSIKVCFVNGVALPVWLSQSRYDHLKKIVNMRESDVIVSTYPKCGTTWTEQIVLLLLVGGDIDKLDPIHKNAYRPGANQLVGKVWPEACLEQEVDENNRKGGEFVPLSLDEFNAMPSPRLIKTHASVENLIGGNGSSGEPFLGNAKVIYVTRNPKDACVSSYHHSFNPYKSGWPFHAWAAAFLSGNIPFGSWFETTKSWLQAQAKYPEQILILHFEEMKKDPATAIRKIAVHLGMQPDEELISKVVQHSAFDSMKSEAAKKAGNSLNTVDHLRKGDVGDWRNYFSSEGSEEFDRTFQKNMEGVGMTWDTGLGDELTA</sequence>
<feature type="domain" description="Sulfotransferase" evidence="4">
    <location>
        <begin position="62"/>
        <end position="331"/>
    </location>
</feature>
<dbReference type="AlphaFoldDB" id="A0AAE0GYW9"/>
<evidence type="ECO:0000259" key="4">
    <source>
        <dbReference type="Pfam" id="PF00685"/>
    </source>
</evidence>
<dbReference type="SUPFAM" id="SSF52540">
    <property type="entry name" value="P-loop containing nucleoside triphosphate hydrolases"/>
    <property type="match status" value="1"/>
</dbReference>
<gene>
    <name evidence="5" type="ORF">CYMTET_5570</name>
</gene>
<comment type="caution">
    <text evidence="5">The sequence shown here is derived from an EMBL/GenBank/DDBJ whole genome shotgun (WGS) entry which is preliminary data.</text>
</comment>
<comment type="similarity">
    <text evidence="1 3">Belongs to the sulfotransferase 1 family.</text>
</comment>
<keyword evidence="2 3" id="KW-0808">Transferase</keyword>
<dbReference type="InterPro" id="IPR000863">
    <property type="entry name" value="Sulfotransferase_dom"/>
</dbReference>
<accession>A0AAE0GYW9</accession>
<dbReference type="Pfam" id="PF00685">
    <property type="entry name" value="Sulfotransfer_1"/>
    <property type="match status" value="1"/>
</dbReference>
<protein>
    <recommendedName>
        <fullName evidence="3">Sulfotransferase</fullName>
        <ecNumber evidence="3">2.8.2.-</ecNumber>
    </recommendedName>
</protein>
<evidence type="ECO:0000256" key="3">
    <source>
        <dbReference type="RuleBase" id="RU361155"/>
    </source>
</evidence>
<dbReference type="Proteomes" id="UP001190700">
    <property type="component" value="Unassembled WGS sequence"/>
</dbReference>
<evidence type="ECO:0000256" key="2">
    <source>
        <dbReference type="ARBA" id="ARBA00022679"/>
    </source>
</evidence>
<dbReference type="EMBL" id="LGRX02001100">
    <property type="protein sequence ID" value="KAK3286899.1"/>
    <property type="molecule type" value="Genomic_DNA"/>
</dbReference>
<evidence type="ECO:0000256" key="1">
    <source>
        <dbReference type="ARBA" id="ARBA00005771"/>
    </source>
</evidence>
<evidence type="ECO:0000313" key="5">
    <source>
        <dbReference type="EMBL" id="KAK3286899.1"/>
    </source>
</evidence>
<evidence type="ECO:0000313" key="6">
    <source>
        <dbReference type="Proteomes" id="UP001190700"/>
    </source>
</evidence>